<evidence type="ECO:0000313" key="2">
    <source>
        <dbReference type="EMBL" id="CAJ1934730.1"/>
    </source>
</evidence>
<dbReference type="AlphaFoldDB" id="A0AAD2FFE6"/>
<evidence type="ECO:0000313" key="3">
    <source>
        <dbReference type="Proteomes" id="UP001295423"/>
    </source>
</evidence>
<organism evidence="1 3">
    <name type="scientific">Cylindrotheca closterium</name>
    <dbReference type="NCBI Taxonomy" id="2856"/>
    <lineage>
        <taxon>Eukaryota</taxon>
        <taxon>Sar</taxon>
        <taxon>Stramenopiles</taxon>
        <taxon>Ochrophyta</taxon>
        <taxon>Bacillariophyta</taxon>
        <taxon>Bacillariophyceae</taxon>
        <taxon>Bacillariophycidae</taxon>
        <taxon>Bacillariales</taxon>
        <taxon>Bacillariaceae</taxon>
        <taxon>Cylindrotheca</taxon>
    </lineage>
</organism>
<evidence type="ECO:0000313" key="1">
    <source>
        <dbReference type="EMBL" id="CAJ1934729.1"/>
    </source>
</evidence>
<protein>
    <submittedName>
        <fullName evidence="1">Uncharacterized protein</fullName>
    </submittedName>
</protein>
<reference evidence="1" key="1">
    <citation type="submission" date="2023-08" db="EMBL/GenBank/DDBJ databases">
        <authorList>
            <person name="Audoor S."/>
            <person name="Bilcke G."/>
        </authorList>
    </citation>
    <scope>NUCLEOTIDE SEQUENCE</scope>
</reference>
<accession>A0AAD2FFE6</accession>
<name>A0AAD2FFE6_9STRA</name>
<comment type="caution">
    <text evidence="1">The sequence shown here is derived from an EMBL/GenBank/DDBJ whole genome shotgun (WGS) entry which is preliminary data.</text>
</comment>
<sequence length="153" mass="16922">MLRSKAGQEGCDVYIPPLTYIYTDGVALPQGPVDFPTTTSILIFNAAIANHLFARVQGRKEASLRYLRKAKKLYVLAHEGQENSDVNFLFHIAIINNLAMVDLAIGDLESAHKSFEYMVSLMMLQLDQGYDLSSHLHDFLSNIPIAIKAAPAA</sequence>
<proteinExistence type="predicted"/>
<dbReference type="EMBL" id="CAKOGP040000369">
    <property type="protein sequence ID" value="CAJ1934729.1"/>
    <property type="molecule type" value="Genomic_DNA"/>
</dbReference>
<keyword evidence="3" id="KW-1185">Reference proteome</keyword>
<dbReference type="EMBL" id="CAKOGP040000369">
    <property type="protein sequence ID" value="CAJ1934730.1"/>
    <property type="molecule type" value="Genomic_DNA"/>
</dbReference>
<dbReference type="Proteomes" id="UP001295423">
    <property type="component" value="Unassembled WGS sequence"/>
</dbReference>
<gene>
    <name evidence="1" type="ORF">CYCCA115_LOCUS4068</name>
    <name evidence="2" type="ORF">CYCCA115_LOCUS4069</name>
</gene>